<evidence type="ECO:0000313" key="2">
    <source>
        <dbReference type="Proteomes" id="UP000438429"/>
    </source>
</evidence>
<gene>
    <name evidence="1" type="ORF">F2P81_019400</name>
</gene>
<accession>A0A6A4S1T4</accession>
<name>A0A6A4S1T4_SCOMX</name>
<dbReference type="AlphaFoldDB" id="A0A6A4S1T4"/>
<dbReference type="EMBL" id="VEVO01000017">
    <property type="protein sequence ID" value="KAF0028313.1"/>
    <property type="molecule type" value="Genomic_DNA"/>
</dbReference>
<dbReference type="Proteomes" id="UP000438429">
    <property type="component" value="Unassembled WGS sequence"/>
</dbReference>
<organism evidence="1 2">
    <name type="scientific">Scophthalmus maximus</name>
    <name type="common">Turbot</name>
    <name type="synonym">Psetta maxima</name>
    <dbReference type="NCBI Taxonomy" id="52904"/>
    <lineage>
        <taxon>Eukaryota</taxon>
        <taxon>Metazoa</taxon>
        <taxon>Chordata</taxon>
        <taxon>Craniata</taxon>
        <taxon>Vertebrata</taxon>
        <taxon>Euteleostomi</taxon>
        <taxon>Actinopterygii</taxon>
        <taxon>Neopterygii</taxon>
        <taxon>Teleostei</taxon>
        <taxon>Neoteleostei</taxon>
        <taxon>Acanthomorphata</taxon>
        <taxon>Carangaria</taxon>
        <taxon>Pleuronectiformes</taxon>
        <taxon>Pleuronectoidei</taxon>
        <taxon>Scophthalmidae</taxon>
        <taxon>Scophthalmus</taxon>
    </lineage>
</organism>
<sequence length="174" mass="19121">MSDEKTGKWCEHLIDDLFSCVVFAMRTVHTIPILLYTCKRDGTIDIQSVRHYFYGSSHLGAPFVNPLSHWTNKNLAFVFSGKVAIGIHGSAVVTADLKIARFQITLTGEEKLQHAVALSRGQSSFSVSNNRSSPIAGCLVGQANHREDVRSCYRSSVRPVVRCLVTSKHQGSSG</sequence>
<protein>
    <submittedName>
        <fullName evidence="1">Uncharacterized protein</fullName>
    </submittedName>
</protein>
<reference evidence="1 2" key="1">
    <citation type="submission" date="2019-06" db="EMBL/GenBank/DDBJ databases">
        <title>Draft genomes of female and male turbot (Scophthalmus maximus).</title>
        <authorList>
            <person name="Xu H."/>
            <person name="Xu X.-W."/>
            <person name="Shao C."/>
            <person name="Chen S."/>
        </authorList>
    </citation>
    <scope>NUCLEOTIDE SEQUENCE [LARGE SCALE GENOMIC DNA]</scope>
    <source>
        <strain evidence="1">Ysfricsl-2016a</strain>
        <tissue evidence="1">Blood</tissue>
    </source>
</reference>
<comment type="caution">
    <text evidence="1">The sequence shown here is derived from an EMBL/GenBank/DDBJ whole genome shotgun (WGS) entry which is preliminary data.</text>
</comment>
<proteinExistence type="predicted"/>
<evidence type="ECO:0000313" key="1">
    <source>
        <dbReference type="EMBL" id="KAF0028313.1"/>
    </source>
</evidence>